<organism evidence="2 3">
    <name type="scientific">Portunus trituberculatus</name>
    <name type="common">Swimming crab</name>
    <name type="synonym">Neptunus trituberculatus</name>
    <dbReference type="NCBI Taxonomy" id="210409"/>
    <lineage>
        <taxon>Eukaryota</taxon>
        <taxon>Metazoa</taxon>
        <taxon>Ecdysozoa</taxon>
        <taxon>Arthropoda</taxon>
        <taxon>Crustacea</taxon>
        <taxon>Multicrustacea</taxon>
        <taxon>Malacostraca</taxon>
        <taxon>Eumalacostraca</taxon>
        <taxon>Eucarida</taxon>
        <taxon>Decapoda</taxon>
        <taxon>Pleocyemata</taxon>
        <taxon>Brachyura</taxon>
        <taxon>Eubrachyura</taxon>
        <taxon>Portunoidea</taxon>
        <taxon>Portunidae</taxon>
        <taxon>Portuninae</taxon>
        <taxon>Portunus</taxon>
    </lineage>
</organism>
<feature type="region of interest" description="Disordered" evidence="1">
    <location>
        <begin position="30"/>
        <end position="73"/>
    </location>
</feature>
<protein>
    <submittedName>
        <fullName evidence="2">Uncharacterized protein</fullName>
    </submittedName>
</protein>
<evidence type="ECO:0000313" key="3">
    <source>
        <dbReference type="Proteomes" id="UP000324222"/>
    </source>
</evidence>
<dbReference type="AlphaFoldDB" id="A0A5B7G737"/>
<evidence type="ECO:0000256" key="1">
    <source>
        <dbReference type="SAM" id="MobiDB-lite"/>
    </source>
</evidence>
<name>A0A5B7G737_PORTR</name>
<dbReference type="Proteomes" id="UP000324222">
    <property type="component" value="Unassembled WGS sequence"/>
</dbReference>
<sequence>MNTQMSLTLPETNRSLLQLTSYSFLPFPIHATHPTHTSTIHNPRTHSLTDHAKPNTPSSSHTPAYPRLGTREG</sequence>
<accession>A0A5B7G737</accession>
<comment type="caution">
    <text evidence="2">The sequence shown here is derived from an EMBL/GenBank/DDBJ whole genome shotgun (WGS) entry which is preliminary data.</text>
</comment>
<evidence type="ECO:0000313" key="2">
    <source>
        <dbReference type="EMBL" id="MPC53306.1"/>
    </source>
</evidence>
<keyword evidence="3" id="KW-1185">Reference proteome</keyword>
<reference evidence="2 3" key="1">
    <citation type="submission" date="2019-05" db="EMBL/GenBank/DDBJ databases">
        <title>Another draft genome of Portunus trituberculatus and its Hox gene families provides insights of decapod evolution.</title>
        <authorList>
            <person name="Jeong J.-H."/>
            <person name="Song I."/>
            <person name="Kim S."/>
            <person name="Choi T."/>
            <person name="Kim D."/>
            <person name="Ryu S."/>
            <person name="Kim W."/>
        </authorList>
    </citation>
    <scope>NUCLEOTIDE SEQUENCE [LARGE SCALE GENOMIC DNA]</scope>
    <source>
        <tissue evidence="2">Muscle</tissue>
    </source>
</reference>
<feature type="compositionally biased region" description="Polar residues" evidence="1">
    <location>
        <begin position="34"/>
        <end position="46"/>
    </location>
</feature>
<dbReference type="EMBL" id="VSRR010011524">
    <property type="protein sequence ID" value="MPC53306.1"/>
    <property type="molecule type" value="Genomic_DNA"/>
</dbReference>
<proteinExistence type="predicted"/>
<gene>
    <name evidence="2" type="ORF">E2C01_047195</name>
</gene>